<dbReference type="AlphaFoldDB" id="A0A1N6DJP4"/>
<dbReference type="InterPro" id="IPR045534">
    <property type="entry name" value="DUF6428"/>
</dbReference>
<sequence length="155" mass="17083">MKLSELITELKGLEELRFVLPNGELIPSHFHVTEIGQINKKFIDCGGKIREEKSVSFQLWEDGDFNHRLGAKKLLHIIDLSIQALGLEDHGIEVEYQGDTIGKYGIQVMDGNIYLTSKQTTCLAKETCGAPNSSTELSINEIEAAISCSPEGSCC</sequence>
<proteinExistence type="predicted"/>
<evidence type="ECO:0000313" key="1">
    <source>
        <dbReference type="EMBL" id="SIN71051.1"/>
    </source>
</evidence>
<organism evidence="1 2">
    <name type="scientific">Algoriphagus halophilus</name>
    <dbReference type="NCBI Taxonomy" id="226505"/>
    <lineage>
        <taxon>Bacteria</taxon>
        <taxon>Pseudomonadati</taxon>
        <taxon>Bacteroidota</taxon>
        <taxon>Cytophagia</taxon>
        <taxon>Cytophagales</taxon>
        <taxon>Cyclobacteriaceae</taxon>
        <taxon>Algoriphagus</taxon>
    </lineage>
</organism>
<reference evidence="2" key="1">
    <citation type="submission" date="2016-11" db="EMBL/GenBank/DDBJ databases">
        <authorList>
            <person name="Varghese N."/>
            <person name="Submissions S."/>
        </authorList>
    </citation>
    <scope>NUCLEOTIDE SEQUENCE [LARGE SCALE GENOMIC DNA]</scope>
    <source>
        <strain evidence="2">DSM 15292</strain>
    </source>
</reference>
<dbReference type="STRING" id="226505.SAMN05444394_1024"/>
<dbReference type="EMBL" id="FSRC01000001">
    <property type="protein sequence ID" value="SIN71051.1"/>
    <property type="molecule type" value="Genomic_DNA"/>
</dbReference>
<keyword evidence="2" id="KW-1185">Reference proteome</keyword>
<evidence type="ECO:0000313" key="2">
    <source>
        <dbReference type="Proteomes" id="UP000185221"/>
    </source>
</evidence>
<accession>A0A1N6DJP4</accession>
<name>A0A1N6DJP4_9BACT</name>
<dbReference type="RefSeq" id="WP_074225122.1">
    <property type="nucleotide sequence ID" value="NZ_FSRC01000001.1"/>
</dbReference>
<dbReference type="Proteomes" id="UP000185221">
    <property type="component" value="Unassembled WGS sequence"/>
</dbReference>
<dbReference type="Pfam" id="PF20001">
    <property type="entry name" value="DUF6428"/>
    <property type="match status" value="1"/>
</dbReference>
<dbReference type="OrthoDB" id="66316at2"/>
<protein>
    <submittedName>
        <fullName evidence="1">Uncharacterized protein</fullName>
    </submittedName>
</protein>
<gene>
    <name evidence="1" type="ORF">SAMN05444394_1024</name>
</gene>